<feature type="signal peptide" evidence="7">
    <location>
        <begin position="1"/>
        <end position="18"/>
    </location>
</feature>
<evidence type="ECO:0000256" key="6">
    <source>
        <dbReference type="ARBA" id="ARBA00023288"/>
    </source>
</evidence>
<dbReference type="Pfam" id="PF08085">
    <property type="entry name" value="Entericidin"/>
    <property type="match status" value="1"/>
</dbReference>
<evidence type="ECO:0000256" key="7">
    <source>
        <dbReference type="SAM" id="SignalP"/>
    </source>
</evidence>
<sequence>MKKLVILAALGAALAVSACNTVAGIGRDVSAAGDAVTGASNEARN</sequence>
<keyword evidence="2" id="KW-1003">Cell membrane</keyword>
<proteinExistence type="inferred from homology"/>
<comment type="similarity">
    <text evidence="1">Belongs to the EcnA/EcnB lipoprotein family.</text>
</comment>
<evidence type="ECO:0000313" key="8">
    <source>
        <dbReference type="EMBL" id="MFC0633722.1"/>
    </source>
</evidence>
<evidence type="ECO:0000313" key="9">
    <source>
        <dbReference type="Proteomes" id="UP001589906"/>
    </source>
</evidence>
<dbReference type="InterPro" id="IPR012556">
    <property type="entry name" value="Entericidin"/>
</dbReference>
<dbReference type="RefSeq" id="WP_376835692.1">
    <property type="nucleotide sequence ID" value="NZ_JBHLSW010000005.1"/>
</dbReference>
<comment type="caution">
    <text evidence="8">The sequence shown here is derived from an EMBL/GenBank/DDBJ whole genome shotgun (WGS) entry which is preliminary data.</text>
</comment>
<dbReference type="EMBL" id="JBHLSW010000005">
    <property type="protein sequence ID" value="MFC0633722.1"/>
    <property type="molecule type" value="Genomic_DNA"/>
</dbReference>
<keyword evidence="6 8" id="KW-0449">Lipoprotein</keyword>
<gene>
    <name evidence="8" type="ORF">ACFFGE_07500</name>
</gene>
<dbReference type="PROSITE" id="PS51257">
    <property type="entry name" value="PROKAR_LIPOPROTEIN"/>
    <property type="match status" value="1"/>
</dbReference>
<keyword evidence="9" id="KW-1185">Reference proteome</keyword>
<keyword evidence="4" id="KW-0472">Membrane</keyword>
<dbReference type="Proteomes" id="UP001589906">
    <property type="component" value="Unassembled WGS sequence"/>
</dbReference>
<protein>
    <submittedName>
        <fullName evidence="8">Entericidin A/B family lipoprotein</fullName>
    </submittedName>
</protein>
<reference evidence="8 9" key="1">
    <citation type="submission" date="2024-09" db="EMBL/GenBank/DDBJ databases">
        <authorList>
            <person name="Sun Q."/>
            <person name="Mori K."/>
        </authorList>
    </citation>
    <scope>NUCLEOTIDE SEQUENCE [LARGE SCALE GENOMIC DNA]</scope>
    <source>
        <strain evidence="8 9">NCAIM B.02621</strain>
    </source>
</reference>
<evidence type="ECO:0000256" key="3">
    <source>
        <dbReference type="ARBA" id="ARBA00022729"/>
    </source>
</evidence>
<keyword evidence="5" id="KW-0564">Palmitate</keyword>
<evidence type="ECO:0000256" key="4">
    <source>
        <dbReference type="ARBA" id="ARBA00023136"/>
    </source>
</evidence>
<name>A0ABV6R280_9CAUL</name>
<evidence type="ECO:0000256" key="5">
    <source>
        <dbReference type="ARBA" id="ARBA00023139"/>
    </source>
</evidence>
<feature type="chain" id="PRO_5045297283" evidence="7">
    <location>
        <begin position="19"/>
        <end position="45"/>
    </location>
</feature>
<accession>A0ABV6R280</accession>
<evidence type="ECO:0000256" key="1">
    <source>
        <dbReference type="ARBA" id="ARBA00010296"/>
    </source>
</evidence>
<organism evidence="8 9">
    <name type="scientific">Brevundimonas balnearis</name>
    <dbReference type="NCBI Taxonomy" id="1572858"/>
    <lineage>
        <taxon>Bacteria</taxon>
        <taxon>Pseudomonadati</taxon>
        <taxon>Pseudomonadota</taxon>
        <taxon>Alphaproteobacteria</taxon>
        <taxon>Caulobacterales</taxon>
        <taxon>Caulobacteraceae</taxon>
        <taxon>Brevundimonas</taxon>
    </lineage>
</organism>
<keyword evidence="3 7" id="KW-0732">Signal</keyword>
<evidence type="ECO:0000256" key="2">
    <source>
        <dbReference type="ARBA" id="ARBA00022475"/>
    </source>
</evidence>